<evidence type="ECO:0000256" key="6">
    <source>
        <dbReference type="SAM" id="Phobius"/>
    </source>
</evidence>
<evidence type="ECO:0000256" key="3">
    <source>
        <dbReference type="ARBA" id="ARBA00022692"/>
    </source>
</evidence>
<dbReference type="PANTHER" id="PTHR42770:SF7">
    <property type="entry name" value="MEMBRANE PROTEIN"/>
    <property type="match status" value="1"/>
</dbReference>
<dbReference type="Pfam" id="PF13520">
    <property type="entry name" value="AA_permease_2"/>
    <property type="match status" value="1"/>
</dbReference>
<dbReference type="InterPro" id="IPR002293">
    <property type="entry name" value="AA/rel_permease1"/>
</dbReference>
<evidence type="ECO:0000256" key="1">
    <source>
        <dbReference type="ARBA" id="ARBA00004651"/>
    </source>
</evidence>
<dbReference type="GO" id="GO:0022857">
    <property type="term" value="F:transmembrane transporter activity"/>
    <property type="evidence" value="ECO:0007669"/>
    <property type="project" value="InterPro"/>
</dbReference>
<evidence type="ECO:0000313" key="7">
    <source>
        <dbReference type="EMBL" id="SVA39936.1"/>
    </source>
</evidence>
<feature type="transmembrane region" description="Helical" evidence="6">
    <location>
        <begin position="409"/>
        <end position="427"/>
    </location>
</feature>
<dbReference type="PIRSF" id="PIRSF006060">
    <property type="entry name" value="AA_transporter"/>
    <property type="match status" value="1"/>
</dbReference>
<evidence type="ECO:0000256" key="5">
    <source>
        <dbReference type="ARBA" id="ARBA00023136"/>
    </source>
</evidence>
<feature type="transmembrane region" description="Helical" evidence="6">
    <location>
        <begin position="12"/>
        <end position="35"/>
    </location>
</feature>
<feature type="transmembrane region" description="Helical" evidence="6">
    <location>
        <begin position="88"/>
        <end position="109"/>
    </location>
</feature>
<feature type="transmembrane region" description="Helical" evidence="6">
    <location>
        <begin position="321"/>
        <end position="338"/>
    </location>
</feature>
<accession>A0A381VHV0</accession>
<keyword evidence="3 6" id="KW-0812">Transmembrane</keyword>
<feature type="transmembrane region" description="Helical" evidence="6">
    <location>
        <begin position="275"/>
        <end position="300"/>
    </location>
</feature>
<protein>
    <recommendedName>
        <fullName evidence="8">Amino acid permease/ SLC12A domain-containing protein</fullName>
    </recommendedName>
</protein>
<name>A0A381VHV0_9ZZZZ</name>
<feature type="transmembrane region" description="Helical" evidence="6">
    <location>
        <begin position="47"/>
        <end position="67"/>
    </location>
</feature>
<dbReference type="Gene3D" id="1.20.1740.10">
    <property type="entry name" value="Amino acid/polyamine transporter I"/>
    <property type="match status" value="1"/>
</dbReference>
<reference evidence="7" key="1">
    <citation type="submission" date="2018-05" db="EMBL/GenBank/DDBJ databases">
        <authorList>
            <person name="Lanie J.A."/>
            <person name="Ng W.-L."/>
            <person name="Kazmierczak K.M."/>
            <person name="Andrzejewski T.M."/>
            <person name="Davidsen T.M."/>
            <person name="Wayne K.J."/>
            <person name="Tettelin H."/>
            <person name="Glass J.I."/>
            <person name="Rusch D."/>
            <person name="Podicherti R."/>
            <person name="Tsui H.-C.T."/>
            <person name="Winkler M.E."/>
        </authorList>
    </citation>
    <scope>NUCLEOTIDE SEQUENCE</scope>
</reference>
<feature type="transmembrane region" description="Helical" evidence="6">
    <location>
        <begin position="344"/>
        <end position="365"/>
    </location>
</feature>
<feature type="transmembrane region" description="Helical" evidence="6">
    <location>
        <begin position="225"/>
        <end position="248"/>
    </location>
</feature>
<dbReference type="EMBL" id="UINC01008885">
    <property type="protein sequence ID" value="SVA39936.1"/>
    <property type="molecule type" value="Genomic_DNA"/>
</dbReference>
<feature type="transmembrane region" description="Helical" evidence="6">
    <location>
        <begin position="187"/>
        <end position="205"/>
    </location>
</feature>
<gene>
    <name evidence="7" type="ORF">METZ01_LOCUS92790</name>
</gene>
<keyword evidence="5 6" id="KW-0472">Membrane</keyword>
<keyword evidence="4 6" id="KW-1133">Transmembrane helix</keyword>
<feature type="transmembrane region" description="Helical" evidence="6">
    <location>
        <begin position="386"/>
        <end position="403"/>
    </location>
</feature>
<dbReference type="AlphaFoldDB" id="A0A381VHV0"/>
<evidence type="ECO:0000256" key="2">
    <source>
        <dbReference type="ARBA" id="ARBA00022475"/>
    </source>
</evidence>
<dbReference type="GO" id="GO:0005886">
    <property type="term" value="C:plasma membrane"/>
    <property type="evidence" value="ECO:0007669"/>
    <property type="project" value="UniProtKB-SubCell"/>
</dbReference>
<organism evidence="7">
    <name type="scientific">marine metagenome</name>
    <dbReference type="NCBI Taxonomy" id="408172"/>
    <lineage>
        <taxon>unclassified sequences</taxon>
        <taxon>metagenomes</taxon>
        <taxon>ecological metagenomes</taxon>
    </lineage>
</organism>
<evidence type="ECO:0008006" key="8">
    <source>
        <dbReference type="Google" id="ProtNLM"/>
    </source>
</evidence>
<comment type="subcellular location">
    <subcellularLocation>
        <location evidence="1">Cell membrane</location>
        <topology evidence="1">Multi-pass membrane protein</topology>
    </subcellularLocation>
</comment>
<evidence type="ECO:0000256" key="4">
    <source>
        <dbReference type="ARBA" id="ARBA00022989"/>
    </source>
</evidence>
<feature type="transmembrane region" description="Helical" evidence="6">
    <location>
        <begin position="129"/>
        <end position="146"/>
    </location>
</feature>
<sequence length="451" mass="49212">MINKQIKLRRDLGSLSGYATIIGILVGAGIFRVTGEAGAVAGSSVPLAYLLFAPIIICTALTYSVFVSTPLGNRPGGAYIHISRTFKSYYLGFIAMWMKLLAFIGAIAFMSTSFGEYLTYFYPTADPKVWASIALIFFYGINMVGIKHYGHIQTFMLGILIISILVLVLPGLFAVDLSYYDPILPKGIGGLMKAMPMLFFSYAGFETLSQIAGETKDPTRTLPMIFIRGVLISVVIFVLMSFVAFGVLPAESLATSQSAMADAASVYLPKWGSGIVAIGAMSAFLTSINGSILVPSRMFFVFSEDRLMPPILSKIHPTWRTPYVSLIISAVICIALIWSKSAIFLLNTGLVGIFIIYLIQGIALISLPYVNPSLYESANFKPSIPALWLIGGIVILTMGYFTFTTLPNVFLWVLIGGLIGTGIYWMGKSLGKKEGFDYEARMNQDLIEEIE</sequence>
<dbReference type="PANTHER" id="PTHR42770">
    <property type="entry name" value="AMINO ACID TRANSPORTER-RELATED"/>
    <property type="match status" value="1"/>
</dbReference>
<keyword evidence="2" id="KW-1003">Cell membrane</keyword>
<proteinExistence type="predicted"/>
<feature type="transmembrane region" description="Helical" evidence="6">
    <location>
        <begin position="155"/>
        <end position="175"/>
    </location>
</feature>
<dbReference type="InterPro" id="IPR050367">
    <property type="entry name" value="APC_superfamily"/>
</dbReference>